<dbReference type="EMBL" id="FPBJ01000010">
    <property type="protein sequence ID" value="SFU51950.1"/>
    <property type="molecule type" value="Genomic_DNA"/>
</dbReference>
<evidence type="ECO:0000313" key="1">
    <source>
        <dbReference type="EMBL" id="SFU51950.1"/>
    </source>
</evidence>
<protein>
    <submittedName>
        <fullName evidence="1">Uncharacterized protein</fullName>
    </submittedName>
</protein>
<reference evidence="2" key="1">
    <citation type="submission" date="2016-10" db="EMBL/GenBank/DDBJ databases">
        <authorList>
            <person name="Varghese N."/>
            <person name="Submissions S."/>
        </authorList>
    </citation>
    <scope>NUCLEOTIDE SEQUENCE [LARGE SCALE GENOMIC DNA]</scope>
    <source>
        <strain evidence="2">DSM 18168</strain>
    </source>
</reference>
<dbReference type="Proteomes" id="UP000242496">
    <property type="component" value="Unassembled WGS sequence"/>
</dbReference>
<gene>
    <name evidence="1" type="ORF">SAMN05421784_1104</name>
</gene>
<dbReference type="AlphaFoldDB" id="A0A1I7GU59"/>
<organism evidence="1 2">
    <name type="scientific">Xenorhabdus koppenhoeferi</name>
    <dbReference type="NCBI Taxonomy" id="351659"/>
    <lineage>
        <taxon>Bacteria</taxon>
        <taxon>Pseudomonadati</taxon>
        <taxon>Pseudomonadota</taxon>
        <taxon>Gammaproteobacteria</taxon>
        <taxon>Enterobacterales</taxon>
        <taxon>Morganellaceae</taxon>
        <taxon>Xenorhabdus</taxon>
    </lineage>
</organism>
<evidence type="ECO:0000313" key="2">
    <source>
        <dbReference type="Proteomes" id="UP000242496"/>
    </source>
</evidence>
<proteinExistence type="predicted"/>
<sequence>MTQMLFLLSYSYTDENDENQYILFQCIQTIKKFN</sequence>
<keyword evidence="2" id="KW-1185">Reference proteome</keyword>
<accession>A0A1I7GU59</accession>
<name>A0A1I7GU59_9GAMM</name>